<evidence type="ECO:0000256" key="1">
    <source>
        <dbReference type="SAM" id="MobiDB-lite"/>
    </source>
</evidence>
<dbReference type="RefSeq" id="WP_202398754.1">
    <property type="nucleotide sequence ID" value="NZ_CP102850.1"/>
</dbReference>
<dbReference type="AlphaFoldDB" id="A0A6L7GVM7"/>
<dbReference type="EMBL" id="WMBR01000004">
    <property type="protein sequence ID" value="MXP22695.1"/>
    <property type="molecule type" value="Genomic_DNA"/>
</dbReference>
<proteinExistence type="predicted"/>
<feature type="region of interest" description="Disordered" evidence="1">
    <location>
        <begin position="26"/>
        <end position="66"/>
    </location>
</feature>
<evidence type="ECO:0000313" key="2">
    <source>
        <dbReference type="EMBL" id="MXP22695.1"/>
    </source>
</evidence>
<protein>
    <submittedName>
        <fullName evidence="2">Uncharacterized protein</fullName>
    </submittedName>
</protein>
<evidence type="ECO:0000313" key="3">
    <source>
        <dbReference type="Proteomes" id="UP000475545"/>
    </source>
</evidence>
<accession>A0A6L7GVM7</accession>
<dbReference type="Proteomes" id="UP000475545">
    <property type="component" value="Unassembled WGS sequence"/>
</dbReference>
<reference evidence="2 3" key="1">
    <citation type="submission" date="2019-11" db="EMBL/GenBank/DDBJ databases">
        <title>Gordonia sp. nov., a novel actinobacterium isolated from mangrove soil in Hainan.</title>
        <authorList>
            <person name="Huang X."/>
            <person name="Xie Y."/>
            <person name="Chu X."/>
            <person name="Xiao K."/>
        </authorList>
    </citation>
    <scope>NUCLEOTIDE SEQUENCE [LARGE SCALE GENOMIC DNA]</scope>
    <source>
        <strain evidence="2 3">HNM0687</strain>
    </source>
</reference>
<organism evidence="2 3">
    <name type="scientific">Gordonia mangrovi</name>
    <dbReference type="NCBI Taxonomy" id="2665643"/>
    <lineage>
        <taxon>Bacteria</taxon>
        <taxon>Bacillati</taxon>
        <taxon>Actinomycetota</taxon>
        <taxon>Actinomycetes</taxon>
        <taxon>Mycobacteriales</taxon>
        <taxon>Gordoniaceae</taxon>
        <taxon>Gordonia</taxon>
    </lineage>
</organism>
<name>A0A6L7GVM7_9ACTN</name>
<gene>
    <name evidence="2" type="ORF">GIY30_15240</name>
</gene>
<keyword evidence="3" id="KW-1185">Reference proteome</keyword>
<sequence>MFNPRQRLEGIPEFVRVFGGAIGDWQGGGGGSDDGVIVTDDNAASRSSNAEDPWGFHGQHHLDLAT</sequence>
<comment type="caution">
    <text evidence="2">The sequence shown here is derived from an EMBL/GenBank/DDBJ whole genome shotgun (WGS) entry which is preliminary data.</text>
</comment>